<protein>
    <submittedName>
        <fullName evidence="1">Uncharacterized protein</fullName>
    </submittedName>
</protein>
<evidence type="ECO:0000313" key="2">
    <source>
        <dbReference type="Proteomes" id="UP001163603"/>
    </source>
</evidence>
<reference evidence="2" key="1">
    <citation type="journal article" date="2023" name="G3 (Bethesda)">
        <title>Genome assembly and association tests identify interacting loci associated with vigor, precocity, and sex in interspecific pistachio rootstocks.</title>
        <authorList>
            <person name="Palmer W."/>
            <person name="Jacygrad E."/>
            <person name="Sagayaradj S."/>
            <person name="Cavanaugh K."/>
            <person name="Han R."/>
            <person name="Bertier L."/>
            <person name="Beede B."/>
            <person name="Kafkas S."/>
            <person name="Golino D."/>
            <person name="Preece J."/>
            <person name="Michelmore R."/>
        </authorList>
    </citation>
    <scope>NUCLEOTIDE SEQUENCE [LARGE SCALE GENOMIC DNA]</scope>
</reference>
<accession>A0ACC0ZP37</accession>
<sequence length="94" mass="10915">MAIQLPIHHHRRTRGTRHPYRHLGFLTLRQGNVHTKGTKDILLKGIFHHHLVLVNHSITTSTIITRTMILVVLPFYKAGMSIFYFLLLFGIHVN</sequence>
<name>A0ACC0ZP37_9ROSI</name>
<proteinExistence type="predicted"/>
<organism evidence="1 2">
    <name type="scientific">Pistacia integerrima</name>
    <dbReference type="NCBI Taxonomy" id="434235"/>
    <lineage>
        <taxon>Eukaryota</taxon>
        <taxon>Viridiplantae</taxon>
        <taxon>Streptophyta</taxon>
        <taxon>Embryophyta</taxon>
        <taxon>Tracheophyta</taxon>
        <taxon>Spermatophyta</taxon>
        <taxon>Magnoliopsida</taxon>
        <taxon>eudicotyledons</taxon>
        <taxon>Gunneridae</taxon>
        <taxon>Pentapetalae</taxon>
        <taxon>rosids</taxon>
        <taxon>malvids</taxon>
        <taxon>Sapindales</taxon>
        <taxon>Anacardiaceae</taxon>
        <taxon>Pistacia</taxon>
    </lineage>
</organism>
<gene>
    <name evidence="1" type="ORF">Pint_02543</name>
</gene>
<keyword evidence="2" id="KW-1185">Reference proteome</keyword>
<dbReference type="Proteomes" id="UP001163603">
    <property type="component" value="Chromosome 1"/>
</dbReference>
<evidence type="ECO:0000313" key="1">
    <source>
        <dbReference type="EMBL" id="KAJ0053908.1"/>
    </source>
</evidence>
<dbReference type="EMBL" id="CM047736">
    <property type="protein sequence ID" value="KAJ0053908.1"/>
    <property type="molecule type" value="Genomic_DNA"/>
</dbReference>
<comment type="caution">
    <text evidence="1">The sequence shown here is derived from an EMBL/GenBank/DDBJ whole genome shotgun (WGS) entry which is preliminary data.</text>
</comment>